<dbReference type="GO" id="GO:0000049">
    <property type="term" value="F:tRNA binding"/>
    <property type="evidence" value="ECO:0007669"/>
    <property type="project" value="UniProtKB-UniRule"/>
</dbReference>
<dbReference type="GO" id="GO:0043023">
    <property type="term" value="F:ribosomal large subunit binding"/>
    <property type="evidence" value="ECO:0007669"/>
    <property type="project" value="UniProtKB-UniRule"/>
</dbReference>
<feature type="coiled-coil region" evidence="5">
    <location>
        <begin position="268"/>
        <end position="306"/>
    </location>
</feature>
<protein>
    <recommendedName>
        <fullName evidence="5">Rqc2 homolog RqcH</fullName>
        <shortName evidence="5">RqcH</shortName>
    </recommendedName>
</protein>
<dbReference type="InterPro" id="IPR008532">
    <property type="entry name" value="NFACT_RNA-bd"/>
</dbReference>
<evidence type="ECO:0000256" key="1">
    <source>
        <dbReference type="ARBA" id="ARBA00022555"/>
    </source>
</evidence>
<comment type="function">
    <text evidence="5">Key component of the ribosome quality control system (RQC), a ribosome-associated complex that mediates the extraction of incompletely synthesized nascent chains from stalled ribosomes and their subsequent degradation. RqcH recruits Ala-charged tRNA, and with RqcP directs the elongation of stalled nascent chains on 50S ribosomal subunits, leading to non-templated C-terminal alanine extensions (Ala tail). The Ala tail promotes nascent chain degradation. May add between 1 and at least 8 Ala residues. Binds to stalled 50S ribosomal subunits.</text>
</comment>
<evidence type="ECO:0000256" key="2">
    <source>
        <dbReference type="ARBA" id="ARBA00022730"/>
    </source>
</evidence>
<dbReference type="Pfam" id="PF05833">
    <property type="entry name" value="NFACT_N"/>
    <property type="match status" value="1"/>
</dbReference>
<evidence type="ECO:0000256" key="3">
    <source>
        <dbReference type="ARBA" id="ARBA00022884"/>
    </source>
</evidence>
<dbReference type="Proteomes" id="UP000006614">
    <property type="component" value="Unassembled WGS sequence"/>
</dbReference>
<evidence type="ECO:0000256" key="4">
    <source>
        <dbReference type="ARBA" id="ARBA00022917"/>
    </source>
</evidence>
<keyword evidence="5" id="KW-0175">Coiled coil</keyword>
<keyword evidence="1 5" id="KW-0820">tRNA-binding</keyword>
<evidence type="ECO:0000313" key="7">
    <source>
        <dbReference type="EMBL" id="EJP27011.1"/>
    </source>
</evidence>
<evidence type="ECO:0000259" key="6">
    <source>
        <dbReference type="Pfam" id="PF05670"/>
    </source>
</evidence>
<dbReference type="InterPro" id="IPR051608">
    <property type="entry name" value="RQC_Subunit_NEMF"/>
</dbReference>
<dbReference type="GO" id="GO:0019843">
    <property type="term" value="F:rRNA binding"/>
    <property type="evidence" value="ECO:0007669"/>
    <property type="project" value="UniProtKB-UniRule"/>
</dbReference>
<dbReference type="HAMAP" id="MF_00844_B">
    <property type="entry name" value="RqcH_B"/>
    <property type="match status" value="1"/>
</dbReference>
<dbReference type="GO" id="GO:0072344">
    <property type="term" value="P:rescue of stalled ribosome"/>
    <property type="evidence" value="ECO:0007669"/>
    <property type="project" value="UniProtKB-UniRule"/>
</dbReference>
<reference evidence="7 8" key="1">
    <citation type="submission" date="2012-07" db="EMBL/GenBank/DDBJ databases">
        <authorList>
            <person name="Durkin A.S."/>
            <person name="McCorrison J."/>
            <person name="Torralba M."/>
            <person name="Gillis M."/>
            <person name="Methe B."/>
            <person name="Sutton G."/>
            <person name="Nelson K.E."/>
        </authorList>
    </citation>
    <scope>NUCLEOTIDE SEQUENCE [LARGE SCALE GENOMIC DNA]</scope>
    <source>
        <strain evidence="7 8">SK1138</strain>
    </source>
</reference>
<keyword evidence="3 5" id="KW-0694">RNA-binding</keyword>
<comment type="subunit">
    <text evidence="5">Associates with stalled 50S ribosomal subunits. Binds to RqcP.</text>
</comment>
<dbReference type="EMBL" id="ALJO01000003">
    <property type="protein sequence ID" value="EJP27011.1"/>
    <property type="molecule type" value="Genomic_DNA"/>
</dbReference>
<accession>A0AAD2T909</accession>
<comment type="similarity">
    <text evidence="5">Belongs to the NEMF family.</text>
</comment>
<dbReference type="AlphaFoldDB" id="A0AAD2T909"/>
<dbReference type="FunFam" id="2.30.310.10:FF:000004">
    <property type="entry name" value="Fibronectin-binding protein A"/>
    <property type="match status" value="1"/>
</dbReference>
<keyword evidence="2 5" id="KW-0699">rRNA-binding</keyword>
<sequence>MSFDGFFLHHMTEELRQQLLYGRIQKINQPFEQELVLQIRSNRQNHKLLLSAHPVFGRIQLTNTSFENPAVPNTFIMVMRKYLQGATIESIEQIDNDRVLEISVSNKNEIGDSVAATLVIEIMGKHSNIILMDKASGNIIEAIKHVGFSQNSYRTILPGSTYVAPPQTGNRNPFTISNEKLFEILQTEDLSARSLQKLFQGLGRDTATELSQRLTSEKLKTFRAFFASPTQAHLTTKSFAPILFSDSQKEFPSLSQLLDDFYQDKAERDRVNQQASELIHRVENELEKNRKKLKKQEQELVATENAEEFRQKGELLTTFLHQVPNNQDQVELDNYYTSEKITIVLDKALTPNQNAQRYFKKYQKLKEAVKHLTGLIEETKETIQYLESVETALSQASLTEIAEIREELIQTGFIRRRQREKIQKRKKPEKYLSTDGQTIILVGRNNLQNDELTFKMAKKEELWFHAKDIPGSHVVITGNLHPSDDVKTDAAELAAYFSKARLSNLVQVDMIEVKKLNKPTGGKPGFVTYTGQKTLRVTPDEAKIKSMKM</sequence>
<gene>
    <name evidence="5" type="primary">rqcH</name>
    <name evidence="7" type="ORF">HMPREF1126_0219</name>
</gene>
<name>A0AAD2T909_STRAP</name>
<dbReference type="Gene3D" id="3.40.970.40">
    <property type="entry name" value="fibrinogen binding protein from staphylococcus aureus domain like"/>
    <property type="match status" value="1"/>
</dbReference>
<feature type="domain" description="NFACT RNA-binding" evidence="6">
    <location>
        <begin position="432"/>
        <end position="518"/>
    </location>
</feature>
<dbReference type="InterPro" id="IPR043682">
    <property type="entry name" value="RqcH_bacterial"/>
</dbReference>
<proteinExistence type="inferred from homology"/>
<dbReference type="PANTHER" id="PTHR15239:SF6">
    <property type="entry name" value="RIBOSOME QUALITY CONTROL COMPLEX SUBUNIT NEMF"/>
    <property type="match status" value="1"/>
</dbReference>
<keyword evidence="4 5" id="KW-0648">Protein biosynthesis</keyword>
<dbReference type="RefSeq" id="WP_003040375.1">
    <property type="nucleotide sequence ID" value="NZ_ALJO01000003.1"/>
</dbReference>
<dbReference type="GO" id="GO:1990112">
    <property type="term" value="C:RQC complex"/>
    <property type="evidence" value="ECO:0007669"/>
    <property type="project" value="TreeGrafter"/>
</dbReference>
<dbReference type="PANTHER" id="PTHR15239">
    <property type="entry name" value="NUCLEAR EXPORT MEDIATOR FACTOR NEMF"/>
    <property type="match status" value="1"/>
</dbReference>
<evidence type="ECO:0000313" key="8">
    <source>
        <dbReference type="Proteomes" id="UP000006614"/>
    </source>
</evidence>
<comment type="caution">
    <text evidence="7">The sequence shown here is derived from an EMBL/GenBank/DDBJ whole genome shotgun (WGS) entry which is preliminary data.</text>
</comment>
<organism evidence="7 8">
    <name type="scientific">Streptococcus anginosus SK1138</name>
    <dbReference type="NCBI Taxonomy" id="1161422"/>
    <lineage>
        <taxon>Bacteria</taxon>
        <taxon>Bacillati</taxon>
        <taxon>Bacillota</taxon>
        <taxon>Bacilli</taxon>
        <taxon>Lactobacillales</taxon>
        <taxon>Streptococcaceae</taxon>
        <taxon>Streptococcus</taxon>
        <taxon>Streptococcus anginosus group</taxon>
    </lineage>
</organism>
<dbReference type="Pfam" id="PF05670">
    <property type="entry name" value="NFACT-R_1"/>
    <property type="match status" value="1"/>
</dbReference>
<dbReference type="Gene3D" id="2.30.310.10">
    <property type="entry name" value="ibrinogen binding protein from staphylococcus aureus domain"/>
    <property type="match status" value="1"/>
</dbReference>
<evidence type="ECO:0000256" key="5">
    <source>
        <dbReference type="HAMAP-Rule" id="MF_00844"/>
    </source>
</evidence>